<sequence>MNSCLKSINNLLKVISTELCSSKRSKDFSELCEILHCFAGLERNCIEDYGPSSNSVQILRECQCIMFKVIEELSQLWDSHTLKSNSSFLNVPVDDIGVEPDELYPVEKDLSLIERSVHEIPMTEIINRFEYLLAEVMHFIVFKDPRIKISNKERDFIKAIFIFCIKGLGITMNKSINNLKSEYSTLMCSLKDALKKVVIISGFSLFFQF</sequence>
<dbReference type="AlphaFoldDB" id="A0A4Y2B7N5"/>
<comment type="caution">
    <text evidence="1">The sequence shown here is derived from an EMBL/GenBank/DDBJ whole genome shotgun (WGS) entry which is preliminary data.</text>
</comment>
<organism evidence="1 2">
    <name type="scientific">Araneus ventricosus</name>
    <name type="common">Orbweaver spider</name>
    <name type="synonym">Epeira ventricosa</name>
    <dbReference type="NCBI Taxonomy" id="182803"/>
    <lineage>
        <taxon>Eukaryota</taxon>
        <taxon>Metazoa</taxon>
        <taxon>Ecdysozoa</taxon>
        <taxon>Arthropoda</taxon>
        <taxon>Chelicerata</taxon>
        <taxon>Arachnida</taxon>
        <taxon>Araneae</taxon>
        <taxon>Araneomorphae</taxon>
        <taxon>Entelegynae</taxon>
        <taxon>Araneoidea</taxon>
        <taxon>Araneidae</taxon>
        <taxon>Araneus</taxon>
    </lineage>
</organism>
<accession>A0A4Y2B7N5</accession>
<evidence type="ECO:0000313" key="1">
    <source>
        <dbReference type="EMBL" id="GBL88018.1"/>
    </source>
</evidence>
<protein>
    <submittedName>
        <fullName evidence="1">Uncharacterized protein</fullName>
    </submittedName>
</protein>
<reference evidence="1 2" key="1">
    <citation type="journal article" date="2019" name="Sci. Rep.">
        <title>Orb-weaving spider Araneus ventricosus genome elucidates the spidroin gene catalogue.</title>
        <authorList>
            <person name="Kono N."/>
            <person name="Nakamura H."/>
            <person name="Ohtoshi R."/>
            <person name="Moran D.A.P."/>
            <person name="Shinohara A."/>
            <person name="Yoshida Y."/>
            <person name="Fujiwara M."/>
            <person name="Mori M."/>
            <person name="Tomita M."/>
            <person name="Arakawa K."/>
        </authorList>
    </citation>
    <scope>NUCLEOTIDE SEQUENCE [LARGE SCALE GENOMIC DNA]</scope>
</reference>
<evidence type="ECO:0000313" key="2">
    <source>
        <dbReference type="Proteomes" id="UP000499080"/>
    </source>
</evidence>
<dbReference type="EMBL" id="BGPR01000057">
    <property type="protein sequence ID" value="GBL88018.1"/>
    <property type="molecule type" value="Genomic_DNA"/>
</dbReference>
<name>A0A4Y2B7N5_ARAVE</name>
<gene>
    <name evidence="1" type="ORF">AVEN_133687_2</name>
</gene>
<dbReference type="Proteomes" id="UP000499080">
    <property type="component" value="Unassembled WGS sequence"/>
</dbReference>
<keyword evidence="2" id="KW-1185">Reference proteome</keyword>
<proteinExistence type="predicted"/>